<dbReference type="PROSITE" id="PS52016">
    <property type="entry name" value="TONB_DEPENDENT_REC_3"/>
    <property type="match status" value="1"/>
</dbReference>
<dbReference type="eggNOG" id="COG4771">
    <property type="taxonomic scope" value="Bacteria"/>
</dbReference>
<dbReference type="PATRIC" id="fig|1127696.3.peg.623"/>
<evidence type="ECO:0000256" key="3">
    <source>
        <dbReference type="ARBA" id="ARBA00022452"/>
    </source>
</evidence>
<comment type="subcellular location">
    <subcellularLocation>
        <location evidence="1 8">Cell outer membrane</location>
        <topology evidence="1 8">Multi-pass membrane protein</topology>
    </subcellularLocation>
</comment>
<dbReference type="InterPro" id="IPR036942">
    <property type="entry name" value="Beta-barrel_TonB_sf"/>
</dbReference>
<name>L1NGK2_9PORP</name>
<keyword evidence="7 8" id="KW-0998">Cell outer membrane</keyword>
<organism evidence="13 14">
    <name type="scientific">Porphyromonas catoniae F0037</name>
    <dbReference type="NCBI Taxonomy" id="1127696"/>
    <lineage>
        <taxon>Bacteria</taxon>
        <taxon>Pseudomonadati</taxon>
        <taxon>Bacteroidota</taxon>
        <taxon>Bacteroidia</taxon>
        <taxon>Bacteroidales</taxon>
        <taxon>Porphyromonadaceae</taxon>
        <taxon>Porphyromonas</taxon>
    </lineage>
</organism>
<dbReference type="SUPFAM" id="SSF49464">
    <property type="entry name" value="Carboxypeptidase regulatory domain-like"/>
    <property type="match status" value="1"/>
</dbReference>
<evidence type="ECO:0000256" key="8">
    <source>
        <dbReference type="PROSITE-ProRule" id="PRU01360"/>
    </source>
</evidence>
<comment type="similarity">
    <text evidence="8 9">Belongs to the TonB-dependent receptor family.</text>
</comment>
<dbReference type="InterPro" id="IPR037066">
    <property type="entry name" value="Plug_dom_sf"/>
</dbReference>
<dbReference type="NCBIfam" id="TIGR04056">
    <property type="entry name" value="OMP_RagA_SusC"/>
    <property type="match status" value="1"/>
</dbReference>
<evidence type="ECO:0000256" key="9">
    <source>
        <dbReference type="RuleBase" id="RU003357"/>
    </source>
</evidence>
<feature type="domain" description="TonB-dependent receptor plug" evidence="12">
    <location>
        <begin position="119"/>
        <end position="239"/>
    </location>
</feature>
<gene>
    <name evidence="13" type="ORF">HMPREF9134_00697</name>
</gene>
<dbReference type="Gene3D" id="2.40.170.20">
    <property type="entry name" value="TonB-dependent receptor, beta-barrel domain"/>
    <property type="match status" value="1"/>
</dbReference>
<dbReference type="Gene3D" id="2.60.40.1120">
    <property type="entry name" value="Carboxypeptidase-like, regulatory domain"/>
    <property type="match status" value="1"/>
</dbReference>
<reference evidence="13 14" key="1">
    <citation type="submission" date="2012-05" db="EMBL/GenBank/DDBJ databases">
        <authorList>
            <person name="Weinstock G."/>
            <person name="Sodergren E."/>
            <person name="Lobos E.A."/>
            <person name="Fulton L."/>
            <person name="Fulton R."/>
            <person name="Courtney L."/>
            <person name="Fronick C."/>
            <person name="O'Laughlin M."/>
            <person name="Godfrey J."/>
            <person name="Wilson R.M."/>
            <person name="Miner T."/>
            <person name="Farmer C."/>
            <person name="Delehaunty K."/>
            <person name="Cordes M."/>
            <person name="Minx P."/>
            <person name="Tomlinson C."/>
            <person name="Chen J."/>
            <person name="Wollam A."/>
            <person name="Pepin K.H."/>
            <person name="Bhonagiri V."/>
            <person name="Zhang X."/>
            <person name="Suruliraj S."/>
            <person name="Warren W."/>
            <person name="Mitreva M."/>
            <person name="Mardis E.R."/>
            <person name="Wilson R.K."/>
        </authorList>
    </citation>
    <scope>NUCLEOTIDE SEQUENCE [LARGE SCALE GENOMIC DNA]</scope>
    <source>
        <strain evidence="13 14">F0037</strain>
    </source>
</reference>
<dbReference type="STRING" id="1127696.HMPREF9134_00697"/>
<dbReference type="NCBIfam" id="TIGR04057">
    <property type="entry name" value="SusC_RagA_signa"/>
    <property type="match status" value="1"/>
</dbReference>
<feature type="chain" id="PRO_5003955153" evidence="10">
    <location>
        <begin position="21"/>
        <end position="1021"/>
    </location>
</feature>
<sequence>MRKRTLALLLLFLTIGVTWAQKKQITISGTVISSADKEPVIAASVVCTDFPSIGVLTDVKGNFSFKVPEEARTLTISSIGYTTQKVAISSSPMHIILKAEERITETVVITGYGATRKSAFTGAATTLSTKHMKDVPSVSIEDKLTGAIAGLNVSSVSGQPGSFSTVRIRGLGSINAGNDPLYVIDGVPVNTNSATQFGSYSSGGVNPLATLNSNDIENITVIKDAGAAALYGSRAANGVIVITTKAGRSGRTHYSFKADWGSTDMAIDYRPTLSGEERKTLIEAGYRKYYSELRNKQTGQLLYPTPNLVEEQVRKTTEPSTGVPWNGHYTDWRKILLRKGSVQNYEFSANGGSESTKFYTSISYSDQKGISLASSFNRLTGSFNVSHTDRRLELKARAFFARTTQNQNSDGTAFSNPIYGVSTTLSPSTYPRNPDGSYNRSFQGNNNINPLFALEKNFNQAKIFRATPTLEASFTIFPWLKAKQIASCDYFNTEEAVWWDPRQGDGEASNGVFQRANSEYYTLTSQSQLFAVKQFGEHNLSGVMSFEVEDYQRLENYLYGLDYPSFLKKEIENAGTKSGSSSANSSRMLSYLVKADYNYADRYILAASARWDGSSRLAPNKRWGLFWSLSGSWNISKESFMKPLEKVLSDARLRVSYGANGTLPSNYYDHLSTYSFGYNYNGGTGLTESSLGSPNLSWEKNKSLNVGVDFKLLHRFGVSFDYYTRTTTDLLIEKNISGTTGFSAELQNLGSMRNTGFELELRSANITLDNFSWNTTLSVGHNKNTLLRYDGKQTREVAGRIVHEVGYPYNSYYIAEYAGVDPTTGKASYYKNTLTSKGTLDRTITTDPNQVSRRRIDKPYDPVITGGLMNTISWGPIDLSFNLSYSLGGYIFDDAEALHKDGNSEVLNLAIPKMYDINKMWKKPGDNAELPAFDPTNTFISSTRFLFSSDHLRLKSLTLGATLPNNWVKKLGVNSIRLYASGANLLTWKDKKLVVDPEFRGFVSYQTPALRSITFGVQVGI</sequence>
<feature type="domain" description="TonB-dependent receptor-like beta-barrel" evidence="11">
    <location>
        <begin position="415"/>
        <end position="808"/>
    </location>
</feature>
<keyword evidence="4 8" id="KW-0812">Transmembrane</keyword>
<evidence type="ECO:0000256" key="5">
    <source>
        <dbReference type="ARBA" id="ARBA00023077"/>
    </source>
</evidence>
<evidence type="ECO:0000313" key="14">
    <source>
        <dbReference type="Proteomes" id="UP000010408"/>
    </source>
</evidence>
<protein>
    <submittedName>
        <fullName evidence="13">EF_0831/AHA_3912 family protein</fullName>
    </submittedName>
</protein>
<dbReference type="HOGENOM" id="CLU_004317_0_1_10"/>
<proteinExistence type="inferred from homology"/>
<dbReference type="InterPro" id="IPR023996">
    <property type="entry name" value="TonB-dep_OMP_SusC/RagA"/>
</dbReference>
<accession>L1NGK2</accession>
<evidence type="ECO:0000256" key="6">
    <source>
        <dbReference type="ARBA" id="ARBA00023136"/>
    </source>
</evidence>
<evidence type="ECO:0000256" key="4">
    <source>
        <dbReference type="ARBA" id="ARBA00022692"/>
    </source>
</evidence>
<feature type="signal peptide" evidence="10">
    <location>
        <begin position="1"/>
        <end position="20"/>
    </location>
</feature>
<dbReference type="InterPro" id="IPR008969">
    <property type="entry name" value="CarboxyPept-like_regulatory"/>
</dbReference>
<evidence type="ECO:0000256" key="2">
    <source>
        <dbReference type="ARBA" id="ARBA00022448"/>
    </source>
</evidence>
<dbReference type="Pfam" id="PF13715">
    <property type="entry name" value="CarbopepD_reg_2"/>
    <property type="match status" value="1"/>
</dbReference>
<dbReference type="InterPro" id="IPR039426">
    <property type="entry name" value="TonB-dep_rcpt-like"/>
</dbReference>
<dbReference type="InterPro" id="IPR012910">
    <property type="entry name" value="Plug_dom"/>
</dbReference>
<evidence type="ECO:0000313" key="13">
    <source>
        <dbReference type="EMBL" id="EKY02307.1"/>
    </source>
</evidence>
<dbReference type="InterPro" id="IPR023997">
    <property type="entry name" value="TonB-dep_OMP_SusC/RagA_CS"/>
</dbReference>
<keyword evidence="5 9" id="KW-0798">TonB box</keyword>
<keyword evidence="10" id="KW-0732">Signal</keyword>
<dbReference type="Pfam" id="PF00593">
    <property type="entry name" value="TonB_dep_Rec_b-barrel"/>
    <property type="match status" value="1"/>
</dbReference>
<comment type="caution">
    <text evidence="13">The sequence shown here is derived from an EMBL/GenBank/DDBJ whole genome shotgun (WGS) entry which is preliminary data.</text>
</comment>
<evidence type="ECO:0000259" key="11">
    <source>
        <dbReference type="Pfam" id="PF00593"/>
    </source>
</evidence>
<keyword evidence="6 8" id="KW-0472">Membrane</keyword>
<dbReference type="AlphaFoldDB" id="L1NGK2"/>
<evidence type="ECO:0000259" key="12">
    <source>
        <dbReference type="Pfam" id="PF07715"/>
    </source>
</evidence>
<dbReference type="Pfam" id="PF07715">
    <property type="entry name" value="Plug"/>
    <property type="match status" value="1"/>
</dbReference>
<dbReference type="EMBL" id="AMEQ01000018">
    <property type="protein sequence ID" value="EKY02307.1"/>
    <property type="molecule type" value="Genomic_DNA"/>
</dbReference>
<dbReference type="GO" id="GO:0009279">
    <property type="term" value="C:cell outer membrane"/>
    <property type="evidence" value="ECO:0007669"/>
    <property type="project" value="UniProtKB-SubCell"/>
</dbReference>
<keyword evidence="3 8" id="KW-1134">Transmembrane beta strand</keyword>
<dbReference type="Gene3D" id="2.170.130.10">
    <property type="entry name" value="TonB-dependent receptor, plug domain"/>
    <property type="match status" value="1"/>
</dbReference>
<dbReference type="SUPFAM" id="SSF56935">
    <property type="entry name" value="Porins"/>
    <property type="match status" value="1"/>
</dbReference>
<keyword evidence="2 8" id="KW-0813">Transport</keyword>
<dbReference type="InterPro" id="IPR000531">
    <property type="entry name" value="Beta-barrel_TonB"/>
</dbReference>
<dbReference type="RefSeq" id="WP_005468913.1">
    <property type="nucleotide sequence ID" value="NZ_KB291043.1"/>
</dbReference>
<evidence type="ECO:0000256" key="7">
    <source>
        <dbReference type="ARBA" id="ARBA00023237"/>
    </source>
</evidence>
<evidence type="ECO:0000256" key="10">
    <source>
        <dbReference type="SAM" id="SignalP"/>
    </source>
</evidence>
<dbReference type="Proteomes" id="UP000010408">
    <property type="component" value="Unassembled WGS sequence"/>
</dbReference>
<evidence type="ECO:0000256" key="1">
    <source>
        <dbReference type="ARBA" id="ARBA00004571"/>
    </source>
</evidence>